<name>A0ABX7TP80_STRCY</name>
<gene>
    <name evidence="2" type="primary">estB4</name>
    <name evidence="2" type="ORF">S1361_14275</name>
</gene>
<evidence type="ECO:0000313" key="2">
    <source>
        <dbReference type="EMBL" id="QTD98522.1"/>
    </source>
</evidence>
<evidence type="ECO:0000313" key="3">
    <source>
        <dbReference type="Proteomes" id="UP000663908"/>
    </source>
</evidence>
<dbReference type="InterPro" id="IPR002918">
    <property type="entry name" value="Lipase_EstA/Esterase_EstB"/>
</dbReference>
<keyword evidence="3" id="KW-1185">Reference proteome</keyword>
<dbReference type="Gene3D" id="3.40.50.1820">
    <property type="entry name" value="alpha/beta hydrolase"/>
    <property type="match status" value="1"/>
</dbReference>
<sequence length="229" mass="23820">MNKTLAGAAVAVAAALLAVHASLPAQASNSSTFDSTSNPVLFVHGYTGDAGNWNTMAGRFGTDGWPSSYLDQWSYDWHQSNATTAQQLSAEVDRLLAATGATKVDIVSHSMGGLSSRYYLKNLGGASKVDAWVSLGGPNHGTDSANSCLDTSCTEMRIGSGFLAALNSGDETPGSPRYATWWSPCDTVINPDSSVSLSGAANTKTACLTHTGLLTDATVYAQTRDMING</sequence>
<organism evidence="2 3">
    <name type="scientific">Streptomyces cyanogenus</name>
    <dbReference type="NCBI Taxonomy" id="80860"/>
    <lineage>
        <taxon>Bacteria</taxon>
        <taxon>Bacillati</taxon>
        <taxon>Actinomycetota</taxon>
        <taxon>Actinomycetes</taxon>
        <taxon>Kitasatosporales</taxon>
        <taxon>Streptomycetaceae</taxon>
        <taxon>Streptomyces</taxon>
    </lineage>
</organism>
<dbReference type="GO" id="GO:0004806">
    <property type="term" value="F:triacylglycerol lipase activity"/>
    <property type="evidence" value="ECO:0007669"/>
    <property type="project" value="UniProtKB-EC"/>
</dbReference>
<keyword evidence="1" id="KW-0732">Signal</keyword>
<dbReference type="EC" id="3.1.1.3" evidence="2"/>
<dbReference type="PANTHER" id="PTHR32015:SF1">
    <property type="entry name" value="LIPASE"/>
    <property type="match status" value="1"/>
</dbReference>
<dbReference type="SUPFAM" id="SSF53474">
    <property type="entry name" value="alpha/beta-Hydrolases"/>
    <property type="match status" value="1"/>
</dbReference>
<dbReference type="Proteomes" id="UP000663908">
    <property type="component" value="Chromosome"/>
</dbReference>
<dbReference type="PANTHER" id="PTHR32015">
    <property type="entry name" value="FASTING INDUCED LIPASE"/>
    <property type="match status" value="1"/>
</dbReference>
<keyword evidence="2" id="KW-0378">Hydrolase</keyword>
<accession>A0ABX7TP80</accession>
<proteinExistence type="predicted"/>
<protein>
    <submittedName>
        <fullName evidence="2">Extracellular esterase EstB</fullName>
        <ecNumber evidence="2">3.1.1.3</ecNumber>
    </submittedName>
</protein>
<feature type="signal peptide" evidence="1">
    <location>
        <begin position="1"/>
        <end position="27"/>
    </location>
</feature>
<dbReference type="Pfam" id="PF01674">
    <property type="entry name" value="Lipase_2"/>
    <property type="match status" value="1"/>
</dbReference>
<feature type="chain" id="PRO_5046798440" evidence="1">
    <location>
        <begin position="28"/>
        <end position="229"/>
    </location>
</feature>
<dbReference type="InterPro" id="IPR029058">
    <property type="entry name" value="AB_hydrolase_fold"/>
</dbReference>
<dbReference type="EMBL" id="CP071839">
    <property type="protein sequence ID" value="QTD98522.1"/>
    <property type="molecule type" value="Genomic_DNA"/>
</dbReference>
<dbReference type="RefSeq" id="WP_243769170.1">
    <property type="nucleotide sequence ID" value="NZ_CP071839.1"/>
</dbReference>
<reference evidence="2 3" key="1">
    <citation type="submission" date="2021-03" db="EMBL/GenBank/DDBJ databases">
        <title>Complete genome sequence of Streptomyces cyanogenus S136, producer of anticancer angucycline landomycin A.</title>
        <authorList>
            <person name="Hrab P."/>
            <person name="Ruckert C."/>
            <person name="Busche T."/>
            <person name="Ostash I."/>
            <person name="Kalinowski J."/>
            <person name="Fedorenko V."/>
            <person name="Yushchuk O."/>
            <person name="Ostash B."/>
        </authorList>
    </citation>
    <scope>NUCLEOTIDE SEQUENCE [LARGE SCALE GENOMIC DNA]</scope>
    <source>
        <strain evidence="2 3">S136</strain>
    </source>
</reference>
<evidence type="ECO:0000256" key="1">
    <source>
        <dbReference type="SAM" id="SignalP"/>
    </source>
</evidence>